<dbReference type="SUPFAM" id="SSF53271">
    <property type="entry name" value="PRTase-like"/>
    <property type="match status" value="1"/>
</dbReference>
<sequence>MTLFSPFLNADTLLIPIPRSSLLQPDSVWPGLIISNLLVAHGYGSQISTCLQRARAVPKSSGSYTAALRPSIETQLDSLLVAPEMITHRQITLIDDVLTLGRTSVACALKLREAYPQIEIKLFVLLQTKSLVPDIAQFIEPYVGEIAYNSNTGRALRSG</sequence>
<dbReference type="Gene3D" id="3.40.50.2020">
    <property type="match status" value="1"/>
</dbReference>
<dbReference type="InterPro" id="IPR029057">
    <property type="entry name" value="PRTase-like"/>
</dbReference>
<keyword evidence="2" id="KW-1185">Reference proteome</keyword>
<dbReference type="InterPro" id="IPR000836">
    <property type="entry name" value="PRTase_dom"/>
</dbReference>
<evidence type="ECO:0008006" key="3">
    <source>
        <dbReference type="Google" id="ProtNLM"/>
    </source>
</evidence>
<reference evidence="1 2" key="1">
    <citation type="submission" date="2023-05" db="EMBL/GenBank/DDBJ databases">
        <authorList>
            <person name="Zhang X."/>
        </authorList>
    </citation>
    <scope>NUCLEOTIDE SEQUENCE [LARGE SCALE GENOMIC DNA]</scope>
    <source>
        <strain evidence="1 2">DM2B3-1</strain>
    </source>
</reference>
<protein>
    <recommendedName>
        <fullName evidence="3">Phosphoribosyltransferase</fullName>
    </recommendedName>
</protein>
<dbReference type="Proteomes" id="UP001228581">
    <property type="component" value="Unassembled WGS sequence"/>
</dbReference>
<evidence type="ECO:0000313" key="2">
    <source>
        <dbReference type="Proteomes" id="UP001228581"/>
    </source>
</evidence>
<accession>A0ABT7CYI4</accession>
<dbReference type="CDD" id="cd06223">
    <property type="entry name" value="PRTases_typeI"/>
    <property type="match status" value="1"/>
</dbReference>
<dbReference type="EMBL" id="JASJOT010000034">
    <property type="protein sequence ID" value="MDJ1497649.1"/>
    <property type="molecule type" value="Genomic_DNA"/>
</dbReference>
<gene>
    <name evidence="1" type="ORF">QNI19_32215</name>
</gene>
<proteinExistence type="predicted"/>
<evidence type="ECO:0000313" key="1">
    <source>
        <dbReference type="EMBL" id="MDJ1497649.1"/>
    </source>
</evidence>
<organism evidence="1 2">
    <name type="scientific">Xanthocytophaga flava</name>
    <dbReference type="NCBI Taxonomy" id="3048013"/>
    <lineage>
        <taxon>Bacteria</taxon>
        <taxon>Pseudomonadati</taxon>
        <taxon>Bacteroidota</taxon>
        <taxon>Cytophagia</taxon>
        <taxon>Cytophagales</taxon>
        <taxon>Rhodocytophagaceae</taxon>
        <taxon>Xanthocytophaga</taxon>
    </lineage>
</organism>
<name>A0ABT7CYI4_9BACT</name>
<comment type="caution">
    <text evidence="1">The sequence shown here is derived from an EMBL/GenBank/DDBJ whole genome shotgun (WGS) entry which is preliminary data.</text>
</comment>